<dbReference type="InterPro" id="IPR008972">
    <property type="entry name" value="Cupredoxin"/>
</dbReference>
<keyword evidence="2" id="KW-1133">Transmembrane helix</keyword>
<feature type="transmembrane region" description="Helical" evidence="2">
    <location>
        <begin position="6"/>
        <end position="23"/>
    </location>
</feature>
<organism evidence="4 5">
    <name type="scientific">Candidatus Gottesmanbacteria bacterium RIFOXYB1_FULL_47_11</name>
    <dbReference type="NCBI Taxonomy" id="1798401"/>
    <lineage>
        <taxon>Bacteria</taxon>
        <taxon>Candidatus Gottesmaniibacteriota</taxon>
    </lineage>
</organism>
<keyword evidence="2" id="KW-0472">Membrane</keyword>
<dbReference type="SUPFAM" id="SSF49503">
    <property type="entry name" value="Cupredoxins"/>
    <property type="match status" value="1"/>
</dbReference>
<reference evidence="4 5" key="1">
    <citation type="journal article" date="2016" name="Nat. Commun.">
        <title>Thousands of microbial genomes shed light on interconnected biogeochemical processes in an aquifer system.</title>
        <authorList>
            <person name="Anantharaman K."/>
            <person name="Brown C.T."/>
            <person name="Hug L.A."/>
            <person name="Sharon I."/>
            <person name="Castelle C.J."/>
            <person name="Probst A.J."/>
            <person name="Thomas B.C."/>
            <person name="Singh A."/>
            <person name="Wilkins M.J."/>
            <person name="Karaoz U."/>
            <person name="Brodie E.L."/>
            <person name="Williams K.H."/>
            <person name="Hubbard S.S."/>
            <person name="Banfield J.F."/>
        </authorList>
    </citation>
    <scope>NUCLEOTIDE SEQUENCE [LARGE SCALE GENOMIC DNA]</scope>
</reference>
<comment type="caution">
    <text evidence="4">The sequence shown here is derived from an EMBL/GenBank/DDBJ whole genome shotgun (WGS) entry which is preliminary data.</text>
</comment>
<dbReference type="Gene3D" id="2.60.40.420">
    <property type="entry name" value="Cupredoxins - blue copper proteins"/>
    <property type="match status" value="1"/>
</dbReference>
<dbReference type="STRING" id="1798401.A2363_01915"/>
<sequence>MNNKLFIGLVVLSAGVLVGWYMMKGQQAPAVNTENVPEAPASAGSNLGAPGSFEGSGSGGVEKGGVQARSVVTLTNTGFAPSPVTVKVGTTVTFVNESTAIMWVASDPHPAHTILPEFDAKAGINRGGTYEYTFAKVGTWTYHNHLNPSAKGTVVVTE</sequence>
<feature type="domain" description="EfeO-type cupredoxin-like" evidence="3">
    <location>
        <begin position="71"/>
        <end position="156"/>
    </location>
</feature>
<dbReference type="AlphaFoldDB" id="A0A1F6BDD5"/>
<dbReference type="InterPro" id="IPR028096">
    <property type="entry name" value="EfeO_Cupredoxin"/>
</dbReference>
<evidence type="ECO:0000256" key="2">
    <source>
        <dbReference type="SAM" id="Phobius"/>
    </source>
</evidence>
<evidence type="ECO:0000313" key="4">
    <source>
        <dbReference type="EMBL" id="OGG34956.1"/>
    </source>
</evidence>
<evidence type="ECO:0000259" key="3">
    <source>
        <dbReference type="Pfam" id="PF13473"/>
    </source>
</evidence>
<feature type="region of interest" description="Disordered" evidence="1">
    <location>
        <begin position="33"/>
        <end position="62"/>
    </location>
</feature>
<dbReference type="EMBL" id="MFKE01000019">
    <property type="protein sequence ID" value="OGG34956.1"/>
    <property type="molecule type" value="Genomic_DNA"/>
</dbReference>
<keyword evidence="2" id="KW-0812">Transmembrane</keyword>
<evidence type="ECO:0000256" key="1">
    <source>
        <dbReference type="SAM" id="MobiDB-lite"/>
    </source>
</evidence>
<proteinExistence type="predicted"/>
<name>A0A1F6BDD5_9BACT</name>
<protein>
    <recommendedName>
        <fullName evidence="3">EfeO-type cupredoxin-like domain-containing protein</fullName>
    </recommendedName>
</protein>
<dbReference type="Proteomes" id="UP000176186">
    <property type="component" value="Unassembled WGS sequence"/>
</dbReference>
<accession>A0A1F6BDD5</accession>
<evidence type="ECO:0000313" key="5">
    <source>
        <dbReference type="Proteomes" id="UP000176186"/>
    </source>
</evidence>
<dbReference type="Pfam" id="PF13473">
    <property type="entry name" value="Cupredoxin_1"/>
    <property type="match status" value="1"/>
</dbReference>
<gene>
    <name evidence="4" type="ORF">A2363_01915</name>
</gene>